<dbReference type="PANTHER" id="PTHR37451:SF4">
    <property type="entry name" value="MARVEL DOMAIN-CONTAINING PROTEIN"/>
    <property type="match status" value="1"/>
</dbReference>
<feature type="transmembrane region" description="Helical" evidence="1">
    <location>
        <begin position="138"/>
        <end position="162"/>
    </location>
</feature>
<dbReference type="AlphaFoldDB" id="A0A9P8LD52"/>
<evidence type="ECO:0000256" key="1">
    <source>
        <dbReference type="SAM" id="Phobius"/>
    </source>
</evidence>
<feature type="transmembrane region" description="Helical" evidence="1">
    <location>
        <begin position="21"/>
        <end position="43"/>
    </location>
</feature>
<feature type="transmembrane region" description="Helical" evidence="1">
    <location>
        <begin position="49"/>
        <end position="68"/>
    </location>
</feature>
<keyword evidence="3" id="KW-1185">Reference proteome</keyword>
<dbReference type="Proteomes" id="UP000750711">
    <property type="component" value="Unassembled WGS sequence"/>
</dbReference>
<dbReference type="EMBL" id="JAGHQM010000475">
    <property type="protein sequence ID" value="KAH0559982.1"/>
    <property type="molecule type" value="Genomic_DNA"/>
</dbReference>
<protein>
    <recommendedName>
        <fullName evidence="4">MARVEL domain-containing protein</fullName>
    </recommendedName>
</protein>
<name>A0A9P8LD52_9PEZI</name>
<keyword evidence="1" id="KW-1133">Transmembrane helix</keyword>
<gene>
    <name evidence="2" type="ORF">GP486_003498</name>
</gene>
<organism evidence="2 3">
    <name type="scientific">Trichoglossum hirsutum</name>
    <dbReference type="NCBI Taxonomy" id="265104"/>
    <lineage>
        <taxon>Eukaryota</taxon>
        <taxon>Fungi</taxon>
        <taxon>Dikarya</taxon>
        <taxon>Ascomycota</taxon>
        <taxon>Pezizomycotina</taxon>
        <taxon>Geoglossomycetes</taxon>
        <taxon>Geoglossales</taxon>
        <taxon>Geoglossaceae</taxon>
        <taxon>Trichoglossum</taxon>
    </lineage>
</organism>
<evidence type="ECO:0000313" key="3">
    <source>
        <dbReference type="Proteomes" id="UP000750711"/>
    </source>
</evidence>
<sequence>MTNFNALPDMYLQSNFPRWIFWSRASQFILAFLVLILSAYASVQFVPTLSGLNIFTAILTLIAIPYTFIGPRKLQGFYHVYAEVVLEFFLFIFWLGSFASTAEYVSTFDWATKGIADVDPSLVDPFSGLQRAFNCFKAVTAFGALLFFLSFANFIFLVVYVIQKRRAERRSGINNTNQANNNDLEINEQSKVYASPQVPTNFDK</sequence>
<keyword evidence="1" id="KW-0472">Membrane</keyword>
<proteinExistence type="predicted"/>
<comment type="caution">
    <text evidence="2">The sequence shown here is derived from an EMBL/GenBank/DDBJ whole genome shotgun (WGS) entry which is preliminary data.</text>
</comment>
<evidence type="ECO:0000313" key="2">
    <source>
        <dbReference type="EMBL" id="KAH0559982.1"/>
    </source>
</evidence>
<keyword evidence="1" id="KW-0812">Transmembrane</keyword>
<evidence type="ECO:0008006" key="4">
    <source>
        <dbReference type="Google" id="ProtNLM"/>
    </source>
</evidence>
<feature type="transmembrane region" description="Helical" evidence="1">
    <location>
        <begin position="80"/>
        <end position="99"/>
    </location>
</feature>
<accession>A0A9P8LD52</accession>
<reference evidence="2" key="1">
    <citation type="submission" date="2021-03" db="EMBL/GenBank/DDBJ databases">
        <title>Comparative genomics and phylogenomic investigation of the class Geoglossomycetes provide insights into ecological specialization and systematics.</title>
        <authorList>
            <person name="Melie T."/>
            <person name="Pirro S."/>
            <person name="Miller A.N."/>
            <person name="Quandt A."/>
        </authorList>
    </citation>
    <scope>NUCLEOTIDE SEQUENCE</scope>
    <source>
        <strain evidence="2">CAQ_001_2017</strain>
    </source>
</reference>
<dbReference type="PANTHER" id="PTHR37451">
    <property type="entry name" value="MARVEL DOMAIN"/>
    <property type="match status" value="1"/>
</dbReference>